<sequence length="104" mass="12181">MQPSYLSFCWLKTIEQSILPKKLFVKADTTLLQVITLMQWQLLLCDRTIHCLQVIFVHPWPEKSAKQRLVPSDIQQIGDLGRNTLPVSFNVVTTKLLFHPQMFW</sequence>
<dbReference type="Proteomes" id="UP000632766">
    <property type="component" value="Unassembled WGS sequence"/>
</dbReference>
<proteinExistence type="predicted"/>
<reference evidence="1 2" key="1">
    <citation type="journal article" date="2021" name="Int. J. Syst. Evol. Microbiol.">
        <title>Amazonocrinis nigriterrae gen. nov., sp. nov., Atlanticothrix silvestris gen. nov., sp. nov. and Dendronalium phyllosphericum gen. nov., sp. nov., nostocacean cyanobacteria from Brazilian environments.</title>
        <authorList>
            <person name="Alvarenga D.O."/>
            <person name="Andreote A.P.D."/>
            <person name="Branco L.H.Z."/>
            <person name="Delbaje E."/>
            <person name="Cruz R.B."/>
            <person name="Varani A.M."/>
            <person name="Fiore M.F."/>
        </authorList>
    </citation>
    <scope>NUCLEOTIDE SEQUENCE [LARGE SCALE GENOMIC DNA]</scope>
    <source>
        <strain evidence="1 2">CENA67</strain>
    </source>
</reference>
<protein>
    <submittedName>
        <fullName evidence="1">Uncharacterized protein</fullName>
    </submittedName>
</protein>
<gene>
    <name evidence="1" type="ORF">I8748_25065</name>
</gene>
<dbReference type="EMBL" id="JAECZC010000061">
    <property type="protein sequence ID" value="MBH8565405.1"/>
    <property type="molecule type" value="Genomic_DNA"/>
</dbReference>
<keyword evidence="2" id="KW-1185">Reference proteome</keyword>
<dbReference type="RefSeq" id="WP_198127203.1">
    <property type="nucleotide sequence ID" value="NZ_JAECZC010000061.1"/>
</dbReference>
<evidence type="ECO:0000313" key="2">
    <source>
        <dbReference type="Proteomes" id="UP000632766"/>
    </source>
</evidence>
<dbReference type="AlphaFoldDB" id="A0A8J7LB44"/>
<name>A0A8J7LB44_9NOST</name>
<accession>A0A8J7LB44</accession>
<comment type="caution">
    <text evidence="1">The sequence shown here is derived from an EMBL/GenBank/DDBJ whole genome shotgun (WGS) entry which is preliminary data.</text>
</comment>
<organism evidence="1 2">
    <name type="scientific">Amazonocrinis nigriterrae CENA67</name>
    <dbReference type="NCBI Taxonomy" id="2794033"/>
    <lineage>
        <taxon>Bacteria</taxon>
        <taxon>Bacillati</taxon>
        <taxon>Cyanobacteriota</taxon>
        <taxon>Cyanophyceae</taxon>
        <taxon>Nostocales</taxon>
        <taxon>Nostocaceae</taxon>
        <taxon>Amazonocrinis</taxon>
        <taxon>Amazonocrinis nigriterrae</taxon>
    </lineage>
</organism>
<evidence type="ECO:0000313" key="1">
    <source>
        <dbReference type="EMBL" id="MBH8565405.1"/>
    </source>
</evidence>